<organism evidence="3 4">
    <name type="scientific">Papaver nudicaule</name>
    <name type="common">Iceland poppy</name>
    <dbReference type="NCBI Taxonomy" id="74823"/>
    <lineage>
        <taxon>Eukaryota</taxon>
        <taxon>Viridiplantae</taxon>
        <taxon>Streptophyta</taxon>
        <taxon>Embryophyta</taxon>
        <taxon>Tracheophyta</taxon>
        <taxon>Spermatophyta</taxon>
        <taxon>Magnoliopsida</taxon>
        <taxon>Ranunculales</taxon>
        <taxon>Papaveraceae</taxon>
        <taxon>Papaveroideae</taxon>
        <taxon>Papaver</taxon>
    </lineage>
</organism>
<feature type="transmembrane region" description="Helical" evidence="1">
    <location>
        <begin position="12"/>
        <end position="29"/>
    </location>
</feature>
<dbReference type="PANTHER" id="PTHR31589:SF223">
    <property type="entry name" value="PROTEIN, PUTATIVE (DUF239)-RELATED"/>
    <property type="match status" value="1"/>
</dbReference>
<dbReference type="AlphaFoldDB" id="A0AA42AZM9"/>
<feature type="domain" description="Neprosin PEP catalytic" evidence="2">
    <location>
        <begin position="137"/>
        <end position="384"/>
    </location>
</feature>
<dbReference type="InterPro" id="IPR053168">
    <property type="entry name" value="Glutamic_endopeptidase"/>
</dbReference>
<proteinExistence type="predicted"/>
<name>A0AA42AZM9_PAPNU</name>
<evidence type="ECO:0000313" key="4">
    <source>
        <dbReference type="Proteomes" id="UP001177140"/>
    </source>
</evidence>
<keyword evidence="1" id="KW-0472">Membrane</keyword>
<evidence type="ECO:0000259" key="2">
    <source>
        <dbReference type="PROSITE" id="PS52045"/>
    </source>
</evidence>
<dbReference type="Proteomes" id="UP001177140">
    <property type="component" value="Unassembled WGS sequence"/>
</dbReference>
<evidence type="ECO:0000313" key="3">
    <source>
        <dbReference type="EMBL" id="MCL7046092.1"/>
    </source>
</evidence>
<sequence>MAPFSDLKVTGFLLLVVGLVLTYHVTILVEGGRNIASKLSEEEGLELERQLNILNKPSIKTVHTRRGVIYDCVEFHKQPAFDHPLLKTYAYQKIDETTTTQPHKRLISHVEGCPKGTVPIRRTTKEDLIRAKYLSSSSNALGDEYRAGYTLTLTDERFYGASGIVNVWNPKVNPDQFSGVEVTLKAGTTEEANEIRFGWTVYPQLYGENATLTYAYWTGDGGHKTGCYNTLCLGFVQVDGHYTPDMYLDNISVVGGTQFEHTSEVFQEHETGKWWLTIQGVKVGFWPEELFPLFDQGAEQIFWGGRVKSGKDGTPNMASGALPDDYTDHTGYYAELLYRNRTHDNLKPSLEIQNTVDCRGPYNSNWDNDHTILHFGGPGGGTCA</sequence>
<reference evidence="3" key="1">
    <citation type="submission" date="2022-03" db="EMBL/GenBank/DDBJ databases">
        <title>A functionally conserved STORR gene fusion in Papaver species that diverged 16.8 million years ago.</title>
        <authorList>
            <person name="Catania T."/>
        </authorList>
    </citation>
    <scope>NUCLEOTIDE SEQUENCE</scope>
    <source>
        <strain evidence="3">S-191538</strain>
    </source>
</reference>
<keyword evidence="4" id="KW-1185">Reference proteome</keyword>
<accession>A0AA42AZM9</accession>
<gene>
    <name evidence="3" type="ORF">MKW94_007564</name>
</gene>
<dbReference type="PROSITE" id="PS52045">
    <property type="entry name" value="NEPROSIN_PEP_CD"/>
    <property type="match status" value="1"/>
</dbReference>
<protein>
    <recommendedName>
        <fullName evidence="2">Neprosin PEP catalytic domain-containing protein</fullName>
    </recommendedName>
</protein>
<dbReference type="EMBL" id="JAJJMA010277223">
    <property type="protein sequence ID" value="MCL7046092.1"/>
    <property type="molecule type" value="Genomic_DNA"/>
</dbReference>
<keyword evidence="1" id="KW-1133">Transmembrane helix</keyword>
<dbReference type="Pfam" id="PF14365">
    <property type="entry name" value="Neprosin_AP"/>
    <property type="match status" value="1"/>
</dbReference>
<dbReference type="Pfam" id="PF03080">
    <property type="entry name" value="Neprosin"/>
    <property type="match status" value="1"/>
</dbReference>
<dbReference type="Gene3D" id="3.90.1320.10">
    <property type="entry name" value="Outer-capsid protein sigma 3, large lobe"/>
    <property type="match status" value="1"/>
</dbReference>
<keyword evidence="1" id="KW-0812">Transmembrane</keyword>
<dbReference type="PANTHER" id="PTHR31589">
    <property type="entry name" value="PROTEIN, PUTATIVE (DUF239)-RELATED-RELATED"/>
    <property type="match status" value="1"/>
</dbReference>
<dbReference type="InterPro" id="IPR004314">
    <property type="entry name" value="Neprosin"/>
</dbReference>
<comment type="caution">
    <text evidence="3">The sequence shown here is derived from an EMBL/GenBank/DDBJ whole genome shotgun (WGS) entry which is preliminary data.</text>
</comment>
<dbReference type="InterPro" id="IPR025521">
    <property type="entry name" value="Neprosin_propep"/>
</dbReference>
<evidence type="ECO:0000256" key="1">
    <source>
        <dbReference type="SAM" id="Phobius"/>
    </source>
</evidence>